<accession>A0A1G7URU8</accession>
<feature type="transmembrane region" description="Helical" evidence="2">
    <location>
        <begin position="176"/>
        <end position="194"/>
    </location>
</feature>
<dbReference type="Proteomes" id="UP000199623">
    <property type="component" value="Unassembled WGS sequence"/>
</dbReference>
<feature type="transmembrane region" description="Helical" evidence="2">
    <location>
        <begin position="144"/>
        <end position="164"/>
    </location>
</feature>
<dbReference type="STRING" id="200378.SAMN05216553_108362"/>
<evidence type="ECO:0008006" key="5">
    <source>
        <dbReference type="Google" id="ProtNLM"/>
    </source>
</evidence>
<reference evidence="4" key="1">
    <citation type="submission" date="2016-10" db="EMBL/GenBank/DDBJ databases">
        <authorList>
            <person name="Varghese N."/>
            <person name="Submissions S."/>
        </authorList>
    </citation>
    <scope>NUCLEOTIDE SEQUENCE [LARGE SCALE GENOMIC DNA]</scope>
    <source>
        <strain evidence="4">CGMCC 4.3506</strain>
    </source>
</reference>
<proteinExistence type="predicted"/>
<keyword evidence="2" id="KW-0472">Membrane</keyword>
<feature type="transmembrane region" description="Helical" evidence="2">
    <location>
        <begin position="281"/>
        <end position="299"/>
    </location>
</feature>
<keyword evidence="2" id="KW-0812">Transmembrane</keyword>
<organism evidence="3 4">
    <name type="scientific">Lentzea fradiae</name>
    <dbReference type="NCBI Taxonomy" id="200378"/>
    <lineage>
        <taxon>Bacteria</taxon>
        <taxon>Bacillati</taxon>
        <taxon>Actinomycetota</taxon>
        <taxon>Actinomycetes</taxon>
        <taxon>Pseudonocardiales</taxon>
        <taxon>Pseudonocardiaceae</taxon>
        <taxon>Lentzea</taxon>
    </lineage>
</organism>
<feature type="transmembrane region" description="Helical" evidence="2">
    <location>
        <begin position="226"/>
        <end position="245"/>
    </location>
</feature>
<evidence type="ECO:0000256" key="2">
    <source>
        <dbReference type="SAM" id="Phobius"/>
    </source>
</evidence>
<keyword evidence="2" id="KW-1133">Transmembrane helix</keyword>
<evidence type="ECO:0000313" key="4">
    <source>
        <dbReference type="Proteomes" id="UP000199623"/>
    </source>
</evidence>
<feature type="transmembrane region" description="Helical" evidence="2">
    <location>
        <begin position="201"/>
        <end position="220"/>
    </location>
</feature>
<evidence type="ECO:0000256" key="1">
    <source>
        <dbReference type="SAM" id="MobiDB-lite"/>
    </source>
</evidence>
<name>A0A1G7URU8_9PSEU</name>
<dbReference type="EMBL" id="FNCC01000008">
    <property type="protein sequence ID" value="SDG49981.1"/>
    <property type="molecule type" value="Genomic_DNA"/>
</dbReference>
<feature type="region of interest" description="Disordered" evidence="1">
    <location>
        <begin position="1"/>
        <end position="20"/>
    </location>
</feature>
<feature type="transmembrane region" description="Helical" evidence="2">
    <location>
        <begin position="257"/>
        <end position="275"/>
    </location>
</feature>
<sequence length="321" mass="34598">MTTTPADTTPPSPSHRLAAQPPDKRLMALRRFAMSITAFNVIGHLFLGFEQSPITPIATVLVAYAVDLLLETLDARARGRTPGYAGGWVKMLNFLLPSHIGGLAVAMLLYGNTSLWPYVFAVTAGISTKYVLRLRVRGRKRHFLNPSNAGIALTLVLFPWVGIAPPYHFTNEPTGAIDWILPLAILGAGTMINAKLTGKLPLIMGWVLGFAAQAVLRWAFFDHALFAALLPMTGLAFVIFTNYMITDPGSTPVSKRNQVLFGLATAFTYGLLVLGGVVFGFFFALVIVCILRGAVLLVVEQRSVSADRATGRASLAGVDGR</sequence>
<keyword evidence="4" id="KW-1185">Reference proteome</keyword>
<feature type="transmembrane region" description="Helical" evidence="2">
    <location>
        <begin position="28"/>
        <end position="47"/>
    </location>
</feature>
<evidence type="ECO:0000313" key="3">
    <source>
        <dbReference type="EMBL" id="SDG49981.1"/>
    </source>
</evidence>
<protein>
    <recommendedName>
        <fullName evidence="5">Enediyne biosynthesis protein UnbU</fullName>
    </recommendedName>
</protein>
<dbReference type="RefSeq" id="WP_218133814.1">
    <property type="nucleotide sequence ID" value="NZ_FNCC01000008.1"/>
</dbReference>
<dbReference type="AlphaFoldDB" id="A0A1G7URU8"/>
<gene>
    <name evidence="3" type="ORF">SAMN05216553_108362</name>
</gene>